<sequence>MPDVLKGCQTVWQNITKWYGQVNKVMKVTTGTALWYRAGKPVVPLRWVLLCDPDQKLEPRAILCTDLELDLKKVITYYVRRWSVEVTFEEVRKHLGVETQRQWSNKAIDRATPVLLGVFSIVTLMAHRQALIGELPTIETSWYKKPYPTFSDALAYVRGLFWNKFNFSHSPKTGECEITISKDLLEHMQQTLMYAT</sequence>
<name>A1ZR24_MICM2</name>
<reference evidence="1 2" key="1">
    <citation type="submission" date="2007-01" db="EMBL/GenBank/DDBJ databases">
        <authorList>
            <person name="Haygood M."/>
            <person name="Podell S."/>
            <person name="Anderson C."/>
            <person name="Hopkinson B."/>
            <person name="Roe K."/>
            <person name="Barbeau K."/>
            <person name="Gaasterland T."/>
            <person name="Ferriera S."/>
            <person name="Johnson J."/>
            <person name="Kravitz S."/>
            <person name="Beeson K."/>
            <person name="Sutton G."/>
            <person name="Rogers Y.-H."/>
            <person name="Friedman R."/>
            <person name="Frazier M."/>
            <person name="Venter J.C."/>
        </authorList>
    </citation>
    <scope>NUCLEOTIDE SEQUENCE [LARGE SCALE GENOMIC DNA]</scope>
    <source>
        <strain evidence="1 2">ATCC 23134</strain>
    </source>
</reference>
<dbReference type="eggNOG" id="COG3385">
    <property type="taxonomic scope" value="Bacteria"/>
</dbReference>
<dbReference type="AlphaFoldDB" id="A1ZR24"/>
<dbReference type="Proteomes" id="UP000004095">
    <property type="component" value="Unassembled WGS sequence"/>
</dbReference>
<dbReference type="EMBL" id="AAWS01000026">
    <property type="protein sequence ID" value="EAY27113.1"/>
    <property type="molecule type" value="Genomic_DNA"/>
</dbReference>
<proteinExistence type="predicted"/>
<protein>
    <recommendedName>
        <fullName evidence="3">Transposase IS4-like domain-containing protein</fullName>
    </recommendedName>
</protein>
<keyword evidence="2" id="KW-1185">Reference proteome</keyword>
<accession>A1ZR24</accession>
<gene>
    <name evidence="1" type="ORF">M23134_08387</name>
</gene>
<comment type="caution">
    <text evidence="1">The sequence shown here is derived from an EMBL/GenBank/DDBJ whole genome shotgun (WGS) entry which is preliminary data.</text>
</comment>
<dbReference type="InterPro" id="IPR012337">
    <property type="entry name" value="RNaseH-like_sf"/>
</dbReference>
<organism evidence="1 2">
    <name type="scientific">Microscilla marina ATCC 23134</name>
    <dbReference type="NCBI Taxonomy" id="313606"/>
    <lineage>
        <taxon>Bacteria</taxon>
        <taxon>Pseudomonadati</taxon>
        <taxon>Bacteroidota</taxon>
        <taxon>Cytophagia</taxon>
        <taxon>Cytophagales</taxon>
        <taxon>Microscillaceae</taxon>
        <taxon>Microscilla</taxon>
    </lineage>
</organism>
<evidence type="ECO:0000313" key="1">
    <source>
        <dbReference type="EMBL" id="EAY27113.1"/>
    </source>
</evidence>
<evidence type="ECO:0008006" key="3">
    <source>
        <dbReference type="Google" id="ProtNLM"/>
    </source>
</evidence>
<dbReference type="SUPFAM" id="SSF53098">
    <property type="entry name" value="Ribonuclease H-like"/>
    <property type="match status" value="1"/>
</dbReference>
<evidence type="ECO:0000313" key="2">
    <source>
        <dbReference type="Proteomes" id="UP000004095"/>
    </source>
</evidence>